<dbReference type="PANTHER" id="PTHR11712">
    <property type="entry name" value="POLYKETIDE SYNTHASE-RELATED"/>
    <property type="match status" value="1"/>
</dbReference>
<dbReference type="CDD" id="cd00834">
    <property type="entry name" value="KAS_I_II"/>
    <property type="match status" value="1"/>
</dbReference>
<dbReference type="PROSITE" id="PS52004">
    <property type="entry name" value="KS3_2"/>
    <property type="match status" value="1"/>
</dbReference>
<protein>
    <submittedName>
        <fullName evidence="5">3-oxoacyl-[acyl-carrier-protein] synthase, KASII</fullName>
    </submittedName>
</protein>
<dbReference type="InterPro" id="IPR020841">
    <property type="entry name" value="PKS_Beta-ketoAc_synthase_dom"/>
</dbReference>
<reference evidence="5 6" key="1">
    <citation type="submission" date="2018-05" db="EMBL/GenBank/DDBJ databases">
        <title>A metagenomic window into the 2 km-deep terrestrial subsurface aquifer revealed taxonomically and functionally diverse microbial community comprising novel uncultured bacterial lineages.</title>
        <authorList>
            <person name="Kadnikov V.V."/>
            <person name="Mardanov A.V."/>
            <person name="Beletsky A.V."/>
            <person name="Banks D."/>
            <person name="Pimenov N.V."/>
            <person name="Frank Y.A."/>
            <person name="Karnachuk O.V."/>
            <person name="Ravin N.V."/>
        </authorList>
    </citation>
    <scope>NUCLEOTIDE SEQUENCE [LARGE SCALE GENOMIC DNA]</scope>
    <source>
        <strain evidence="5">BY5</strain>
    </source>
</reference>
<dbReference type="SUPFAM" id="SSF53901">
    <property type="entry name" value="Thiolase-like"/>
    <property type="match status" value="2"/>
</dbReference>
<dbReference type="InterPro" id="IPR000794">
    <property type="entry name" value="Beta-ketoacyl_synthase"/>
</dbReference>
<feature type="domain" description="Ketosynthase family 3 (KS3)" evidence="4">
    <location>
        <begin position="1"/>
        <end position="417"/>
    </location>
</feature>
<evidence type="ECO:0000256" key="3">
    <source>
        <dbReference type="RuleBase" id="RU003694"/>
    </source>
</evidence>
<dbReference type="InterPro" id="IPR014031">
    <property type="entry name" value="Ketoacyl_synth_C"/>
</dbReference>
<dbReference type="GO" id="GO:0006633">
    <property type="term" value="P:fatty acid biosynthetic process"/>
    <property type="evidence" value="ECO:0007669"/>
    <property type="project" value="TreeGrafter"/>
</dbReference>
<evidence type="ECO:0000259" key="4">
    <source>
        <dbReference type="PROSITE" id="PS52004"/>
    </source>
</evidence>
<dbReference type="PROSITE" id="PS00098">
    <property type="entry name" value="THIOLASE_1"/>
    <property type="match status" value="1"/>
</dbReference>
<dbReference type="Pfam" id="PF00109">
    <property type="entry name" value="ketoacyl-synt"/>
    <property type="match status" value="1"/>
</dbReference>
<proteinExistence type="inferred from homology"/>
<evidence type="ECO:0000256" key="1">
    <source>
        <dbReference type="ARBA" id="ARBA00008467"/>
    </source>
</evidence>
<dbReference type="Gene3D" id="3.40.47.10">
    <property type="match status" value="2"/>
</dbReference>
<organism evidence="5 6">
    <name type="scientific">Candidatus Ozemobacter sibiricus</name>
    <dbReference type="NCBI Taxonomy" id="2268124"/>
    <lineage>
        <taxon>Bacteria</taxon>
        <taxon>Candidatus Ozemobacteria</taxon>
        <taxon>Candidatus Ozemobacterales</taxon>
        <taxon>Candidatus Ozemobacteraceae</taxon>
        <taxon>Candidatus Ozemobacter</taxon>
    </lineage>
</organism>
<dbReference type="AlphaFoldDB" id="A0A367ZT18"/>
<comment type="similarity">
    <text evidence="1 3">Belongs to the thiolase-like superfamily. Beta-ketoacyl-ACP synthases family.</text>
</comment>
<keyword evidence="2 3" id="KW-0808">Transferase</keyword>
<accession>A0A367ZT18</accession>
<dbReference type="InterPro" id="IPR020615">
    <property type="entry name" value="Thiolase_acyl_enz_int_AS"/>
</dbReference>
<dbReference type="InterPro" id="IPR016039">
    <property type="entry name" value="Thiolase-like"/>
</dbReference>
<dbReference type="GO" id="GO:0004315">
    <property type="term" value="F:3-oxoacyl-[acyl-carrier-protein] synthase activity"/>
    <property type="evidence" value="ECO:0007669"/>
    <property type="project" value="TreeGrafter"/>
</dbReference>
<dbReference type="InterPro" id="IPR014030">
    <property type="entry name" value="Ketoacyl_synth_N"/>
</dbReference>
<evidence type="ECO:0000256" key="2">
    <source>
        <dbReference type="ARBA" id="ARBA00022679"/>
    </source>
</evidence>
<name>A0A367ZT18_9BACT</name>
<evidence type="ECO:0000313" key="5">
    <source>
        <dbReference type="EMBL" id="RCK81278.1"/>
    </source>
</evidence>
<dbReference type="SMART" id="SM00825">
    <property type="entry name" value="PKS_KS"/>
    <property type="match status" value="1"/>
</dbReference>
<gene>
    <name evidence="5" type="ORF">OZSIB_2147</name>
</gene>
<sequence length="420" mass="43413">MPVAVTGVGAVTALGIGAEATFAALCDGRNGIREISAWKAAGFPVTYGGVVDGLGDLATDPLYQRYRSRKAVFAARALEEALAQSGGPAHLRHGRGGIFLGIEIGRPAIARMFALFQQAGTPQGLDATAFGERCFQYLTTGEVLAKQPFFLAGLIGRLAGATGAEARSISNGCSSANQAIGEAYRKIAAGHLDWAITGGADDMVDEYMAIGFHLLGALATGLPPETASRPFDLGRRGFVLGEGAGLLVLEALPRALARGAVPLALIAGYGAGATAQKITETTWEGIYQTMAAALAEGRCAPGDIDYINAHGTGTAMNDPAETRAIKELFGAGAAQVPISSTKSMVGHLIAAAGAVEAVVCVQSIRQGRLHPTRNLQRRDPACDLDFISEGARFRPVHRVLSNSLGFAGINSTLLFAAPPG</sequence>
<dbReference type="PANTHER" id="PTHR11712:SF336">
    <property type="entry name" value="3-OXOACYL-[ACYL-CARRIER-PROTEIN] SYNTHASE, MITOCHONDRIAL"/>
    <property type="match status" value="1"/>
</dbReference>
<dbReference type="EMBL" id="QOQW01000002">
    <property type="protein sequence ID" value="RCK81278.1"/>
    <property type="molecule type" value="Genomic_DNA"/>
</dbReference>
<evidence type="ECO:0000313" key="6">
    <source>
        <dbReference type="Proteomes" id="UP000252355"/>
    </source>
</evidence>
<comment type="caution">
    <text evidence="5">The sequence shown here is derived from an EMBL/GenBank/DDBJ whole genome shotgun (WGS) entry which is preliminary data.</text>
</comment>
<dbReference type="Proteomes" id="UP000252355">
    <property type="component" value="Unassembled WGS sequence"/>
</dbReference>
<dbReference type="Pfam" id="PF02801">
    <property type="entry name" value="Ketoacyl-synt_C"/>
    <property type="match status" value="1"/>
</dbReference>